<dbReference type="PANTHER" id="PTHR48021">
    <property type="match status" value="1"/>
</dbReference>
<comment type="caution">
    <text evidence="11">The sequence shown here is derived from an EMBL/GenBank/DDBJ whole genome shotgun (WGS) entry which is preliminary data.</text>
</comment>
<feature type="transmembrane region" description="Helical" evidence="9">
    <location>
        <begin position="126"/>
        <end position="143"/>
    </location>
</feature>
<dbReference type="FunFam" id="1.20.1250.20:FF:000055">
    <property type="entry name" value="Facilitated trehalose transporter Tret1-2 homolog"/>
    <property type="match status" value="1"/>
</dbReference>
<dbReference type="GO" id="GO:0051119">
    <property type="term" value="F:sugar transmembrane transporter activity"/>
    <property type="evidence" value="ECO:0007669"/>
    <property type="project" value="InterPro"/>
</dbReference>
<dbReference type="SUPFAM" id="SSF103473">
    <property type="entry name" value="MFS general substrate transporter"/>
    <property type="match status" value="1"/>
</dbReference>
<dbReference type="InterPro" id="IPR005829">
    <property type="entry name" value="Sugar_transporter_CS"/>
</dbReference>
<keyword evidence="4 9" id="KW-1133">Transmembrane helix</keyword>
<evidence type="ECO:0000256" key="5">
    <source>
        <dbReference type="ARBA" id="ARBA00023136"/>
    </source>
</evidence>
<evidence type="ECO:0000256" key="6">
    <source>
        <dbReference type="ARBA" id="ARBA00023180"/>
    </source>
</evidence>
<dbReference type="AlphaFoldDB" id="A0A8K0DC59"/>
<accession>A0A8K0DC59</accession>
<dbReference type="InterPro" id="IPR036259">
    <property type="entry name" value="MFS_trans_sf"/>
</dbReference>
<evidence type="ECO:0000313" key="12">
    <source>
        <dbReference type="Proteomes" id="UP000801492"/>
    </source>
</evidence>
<evidence type="ECO:0000259" key="10">
    <source>
        <dbReference type="PROSITE" id="PS50850"/>
    </source>
</evidence>
<comment type="subcellular location">
    <subcellularLocation>
        <location evidence="1">Cell membrane</location>
        <topology evidence="1">Multi-pass membrane protein</topology>
    </subcellularLocation>
</comment>
<keyword evidence="12" id="KW-1185">Reference proteome</keyword>
<dbReference type="InterPro" id="IPR050549">
    <property type="entry name" value="MFS_Trehalose_Transporter"/>
</dbReference>
<evidence type="ECO:0000256" key="9">
    <source>
        <dbReference type="SAM" id="Phobius"/>
    </source>
</evidence>
<evidence type="ECO:0000256" key="1">
    <source>
        <dbReference type="ARBA" id="ARBA00004651"/>
    </source>
</evidence>
<organism evidence="11 12">
    <name type="scientific">Ignelater luminosus</name>
    <name type="common">Cucubano</name>
    <name type="synonym">Pyrophorus luminosus</name>
    <dbReference type="NCBI Taxonomy" id="2038154"/>
    <lineage>
        <taxon>Eukaryota</taxon>
        <taxon>Metazoa</taxon>
        <taxon>Ecdysozoa</taxon>
        <taxon>Arthropoda</taxon>
        <taxon>Hexapoda</taxon>
        <taxon>Insecta</taxon>
        <taxon>Pterygota</taxon>
        <taxon>Neoptera</taxon>
        <taxon>Endopterygota</taxon>
        <taxon>Coleoptera</taxon>
        <taxon>Polyphaga</taxon>
        <taxon>Elateriformia</taxon>
        <taxon>Elateroidea</taxon>
        <taxon>Elateridae</taxon>
        <taxon>Agrypninae</taxon>
        <taxon>Pyrophorini</taxon>
        <taxon>Ignelater</taxon>
    </lineage>
</organism>
<dbReference type="Pfam" id="PF00083">
    <property type="entry name" value="Sugar_tr"/>
    <property type="match status" value="1"/>
</dbReference>
<feature type="transmembrane region" description="Helical" evidence="9">
    <location>
        <begin position="328"/>
        <end position="348"/>
    </location>
</feature>
<feature type="transmembrane region" description="Helical" evidence="9">
    <location>
        <begin position="389"/>
        <end position="413"/>
    </location>
</feature>
<dbReference type="EMBL" id="VTPC01002137">
    <property type="protein sequence ID" value="KAF2900528.1"/>
    <property type="molecule type" value="Genomic_DNA"/>
</dbReference>
<evidence type="ECO:0000313" key="11">
    <source>
        <dbReference type="EMBL" id="KAF2900528.1"/>
    </source>
</evidence>
<dbReference type="InterPro" id="IPR005828">
    <property type="entry name" value="MFS_sugar_transport-like"/>
</dbReference>
<feature type="transmembrane region" description="Helical" evidence="9">
    <location>
        <begin position="206"/>
        <end position="227"/>
    </location>
</feature>
<protein>
    <recommendedName>
        <fullName evidence="10">Major facilitator superfamily (MFS) profile domain-containing protein</fullName>
    </recommendedName>
</protein>
<dbReference type="Proteomes" id="UP000801492">
    <property type="component" value="Unassembled WGS sequence"/>
</dbReference>
<gene>
    <name evidence="11" type="ORF">ILUMI_05660</name>
</gene>
<feature type="transmembrane region" description="Helical" evidence="9">
    <location>
        <begin position="149"/>
        <end position="170"/>
    </location>
</feature>
<dbReference type="GO" id="GO:0005886">
    <property type="term" value="C:plasma membrane"/>
    <property type="evidence" value="ECO:0007669"/>
    <property type="project" value="UniProtKB-SubCell"/>
</dbReference>
<feature type="transmembrane region" description="Helical" evidence="9">
    <location>
        <begin position="30"/>
        <end position="49"/>
    </location>
</feature>
<comment type="similarity">
    <text evidence="7">Belongs to the major facilitator superfamily. Sugar transporter (TC 2.A.1.1) family. Trehalose transporter subfamily.</text>
</comment>
<keyword evidence="2" id="KW-1003">Cell membrane</keyword>
<evidence type="ECO:0000256" key="7">
    <source>
        <dbReference type="ARBA" id="ARBA00024348"/>
    </source>
</evidence>
<keyword evidence="8" id="KW-0813">Transport</keyword>
<keyword evidence="3 9" id="KW-0812">Transmembrane</keyword>
<dbReference type="PRINTS" id="PR00171">
    <property type="entry name" value="SUGRTRNSPORT"/>
</dbReference>
<feature type="transmembrane region" description="Helical" evidence="9">
    <location>
        <begin position="291"/>
        <end position="316"/>
    </location>
</feature>
<feature type="transmembrane region" description="Helical" evidence="9">
    <location>
        <begin position="355"/>
        <end position="377"/>
    </location>
</feature>
<dbReference type="CDD" id="cd17358">
    <property type="entry name" value="MFS_GLUT6_8_Class3_like"/>
    <property type="match status" value="1"/>
</dbReference>
<dbReference type="PANTHER" id="PTHR48021:SF86">
    <property type="entry name" value="FACILITATED TREHALOSE TRANSPORTER TRET1-1-LIKE PROTEIN"/>
    <property type="match status" value="1"/>
</dbReference>
<keyword evidence="5 9" id="KW-0472">Membrane</keyword>
<dbReference type="InterPro" id="IPR003663">
    <property type="entry name" value="Sugar/inositol_transpt"/>
</dbReference>
<feature type="transmembrane region" description="Helical" evidence="9">
    <location>
        <begin position="425"/>
        <end position="445"/>
    </location>
</feature>
<dbReference type="PROSITE" id="PS50850">
    <property type="entry name" value="MFS"/>
    <property type="match status" value="1"/>
</dbReference>
<dbReference type="InterPro" id="IPR044775">
    <property type="entry name" value="MFS_ERD6/Tret1-like"/>
</dbReference>
<dbReference type="NCBIfam" id="TIGR00879">
    <property type="entry name" value="SP"/>
    <property type="match status" value="1"/>
</dbReference>
<name>A0A8K0DC59_IGNLU</name>
<feature type="domain" description="Major facilitator superfamily (MFS) profile" evidence="10">
    <location>
        <begin position="32"/>
        <end position="480"/>
    </location>
</feature>
<dbReference type="OrthoDB" id="6612291at2759"/>
<evidence type="ECO:0000256" key="2">
    <source>
        <dbReference type="ARBA" id="ARBA00022475"/>
    </source>
</evidence>
<dbReference type="InterPro" id="IPR020846">
    <property type="entry name" value="MFS_dom"/>
</dbReference>
<proteinExistence type="inferred from homology"/>
<evidence type="ECO:0000256" key="8">
    <source>
        <dbReference type="RuleBase" id="RU003346"/>
    </source>
</evidence>
<dbReference type="PROSITE" id="PS00217">
    <property type="entry name" value="SUGAR_TRANSPORT_2"/>
    <property type="match status" value="1"/>
</dbReference>
<evidence type="ECO:0000256" key="4">
    <source>
        <dbReference type="ARBA" id="ARBA00022989"/>
    </source>
</evidence>
<reference evidence="11" key="1">
    <citation type="submission" date="2019-08" db="EMBL/GenBank/DDBJ databases">
        <title>The genome of the North American firefly Photinus pyralis.</title>
        <authorList>
            <consortium name="Photinus pyralis genome working group"/>
            <person name="Fallon T.R."/>
            <person name="Sander Lower S.E."/>
            <person name="Weng J.-K."/>
        </authorList>
    </citation>
    <scope>NUCLEOTIDE SEQUENCE</scope>
    <source>
        <strain evidence="11">TRF0915ILg1</strain>
        <tissue evidence="11">Whole body</tissue>
    </source>
</reference>
<dbReference type="Gene3D" id="1.20.1250.20">
    <property type="entry name" value="MFS general substrate transporter like domains"/>
    <property type="match status" value="1"/>
</dbReference>
<sequence length="494" mass="53497">MEKMETVYDPMLSVEKGAVGTETTQTKNQYIATICVSLGAVCAGTALAWTSPVLPQLQEPSSALNETLNSTLQVEDTSANSSSTSAFYLTESQGSLVGSMLAIGALCSALPAGYVADKFGRKKANLFLTLPYMINWLLIVFATSPFMLYVARFFSGIATGAMCVTAPMYIGEIAEVSIRGTLGSFFQMCLCFGILLTYAVGAFMTWVGLSWILMIVPLLFAICLYFMPETPIYLVKTGQTTAAEDSLKFLRGKRYNVEPELKTIQAGLAKSEESQAGVKDLISSIGNRKALISALGLMLFQQLSGINAVIFYTVPIFNSAGTGIPSDLAAIIVSVVQFIIAYVAAMIIDKANRRFYLMLSSSGMCVCLAALGLYFHLKINHITFTGIGMIPLISLVVFIIAFSLGFGPVPWMIMGELFAPEIKGVASGLAVTTNWILVFLVTFSFPIMNSSLGGHITFYLFAIIMVIGTFFVYTYIPETRGKSLQEIQNILNKS</sequence>
<feature type="transmembrane region" description="Helical" evidence="9">
    <location>
        <begin position="182"/>
        <end position="200"/>
    </location>
</feature>
<feature type="transmembrane region" description="Helical" evidence="9">
    <location>
        <begin position="457"/>
        <end position="476"/>
    </location>
</feature>
<evidence type="ECO:0000256" key="3">
    <source>
        <dbReference type="ARBA" id="ARBA00022692"/>
    </source>
</evidence>
<keyword evidence="6" id="KW-0325">Glycoprotein</keyword>
<dbReference type="PROSITE" id="PS00216">
    <property type="entry name" value="SUGAR_TRANSPORT_1"/>
    <property type="match status" value="1"/>
</dbReference>
<feature type="transmembrane region" description="Helical" evidence="9">
    <location>
        <begin position="96"/>
        <end position="114"/>
    </location>
</feature>